<feature type="transmembrane region" description="Helical" evidence="1">
    <location>
        <begin position="34"/>
        <end position="53"/>
    </location>
</feature>
<dbReference type="AlphaFoldDB" id="A0A161SPR2"/>
<evidence type="ECO:0000313" key="3">
    <source>
        <dbReference type="Proteomes" id="UP000076490"/>
    </source>
</evidence>
<organism evidence="2 3">
    <name type="scientific">Bhargavaea cecembensis</name>
    <dbReference type="NCBI Taxonomy" id="394098"/>
    <lineage>
        <taxon>Bacteria</taxon>
        <taxon>Bacillati</taxon>
        <taxon>Bacillota</taxon>
        <taxon>Bacilli</taxon>
        <taxon>Bacillales</taxon>
        <taxon>Caryophanaceae</taxon>
        <taxon>Bhargavaea</taxon>
    </lineage>
</organism>
<name>A0A161SPR2_9BACL</name>
<reference evidence="2 3" key="1">
    <citation type="submission" date="2016-01" db="EMBL/GenBank/DDBJ databases">
        <title>Whole genome sequencing of Bhargavaea cecembensis T14.</title>
        <authorList>
            <person name="Hong K.W."/>
        </authorList>
    </citation>
    <scope>NUCLEOTIDE SEQUENCE [LARGE SCALE GENOMIC DNA]</scope>
    <source>
        <strain evidence="2 3">T14</strain>
    </source>
</reference>
<dbReference type="Proteomes" id="UP000076490">
    <property type="component" value="Unassembled WGS sequence"/>
</dbReference>
<proteinExistence type="predicted"/>
<dbReference type="OrthoDB" id="2456076at2"/>
<dbReference type="RefSeq" id="WP_063182104.1">
    <property type="nucleotide sequence ID" value="NZ_LQNT01000011.1"/>
</dbReference>
<keyword evidence="1" id="KW-0812">Transmembrane</keyword>
<evidence type="ECO:0000256" key="1">
    <source>
        <dbReference type="SAM" id="Phobius"/>
    </source>
</evidence>
<keyword evidence="1" id="KW-0472">Membrane</keyword>
<evidence type="ECO:0000313" key="2">
    <source>
        <dbReference type="EMBL" id="KZE37140.1"/>
    </source>
</evidence>
<accession>A0A161SPR2</accession>
<keyword evidence="1" id="KW-1133">Transmembrane helix</keyword>
<comment type="caution">
    <text evidence="2">The sequence shown here is derived from an EMBL/GenBank/DDBJ whole genome shotgun (WGS) entry which is preliminary data.</text>
</comment>
<sequence length="62" mass="6332">MKDIGILLLFIVPGAIIAVTGAGAESLTLKVGSMLLAALLGVVALVAGVQSVAQHKEKYSKR</sequence>
<gene>
    <name evidence="2" type="ORF">AV656_11195</name>
</gene>
<dbReference type="EMBL" id="LQNT01000011">
    <property type="protein sequence ID" value="KZE37140.1"/>
    <property type="molecule type" value="Genomic_DNA"/>
</dbReference>
<protein>
    <submittedName>
        <fullName evidence="2">Uncharacterized protein</fullName>
    </submittedName>
</protein>